<dbReference type="InterPro" id="IPR002305">
    <property type="entry name" value="aa-tRNA-synth_Ic"/>
</dbReference>
<keyword evidence="4 8" id="KW-0067">ATP-binding</keyword>
<reference evidence="10 11" key="1">
    <citation type="submission" date="2017-07" db="EMBL/GenBank/DDBJ databases">
        <title>Draft Genome Sequences of Select Purple Nonsulfur Bacteria.</title>
        <authorList>
            <person name="Lasarre B."/>
            <person name="Mckinlay J.B."/>
        </authorList>
    </citation>
    <scope>NUCLEOTIDE SEQUENCE [LARGE SCALE GENOMIC DNA]</scope>
    <source>
        <strain evidence="10 11">DSM 11907</strain>
    </source>
</reference>
<dbReference type="InterPro" id="IPR001412">
    <property type="entry name" value="aa-tRNA-synth_I_CS"/>
</dbReference>
<evidence type="ECO:0000256" key="7">
    <source>
        <dbReference type="ARBA" id="ARBA00049929"/>
    </source>
</evidence>
<keyword evidence="11" id="KW-1185">Reference proteome</keyword>
<protein>
    <recommendedName>
        <fullName evidence="8">Tryptophan--tRNA ligase</fullName>
        <ecNumber evidence="8">6.1.1.2</ecNumber>
    </recommendedName>
    <alternativeName>
        <fullName evidence="8">Tryptophanyl-tRNA synthetase</fullName>
        <shortName evidence="8">TrpRS</shortName>
    </alternativeName>
</protein>
<organism evidence="10 11">
    <name type="scientific">Rhodoplanes elegans</name>
    <dbReference type="NCBI Taxonomy" id="29408"/>
    <lineage>
        <taxon>Bacteria</taxon>
        <taxon>Pseudomonadati</taxon>
        <taxon>Pseudomonadota</taxon>
        <taxon>Alphaproteobacteria</taxon>
        <taxon>Hyphomicrobiales</taxon>
        <taxon>Nitrobacteraceae</taxon>
        <taxon>Rhodoplanes</taxon>
    </lineage>
</organism>
<comment type="function">
    <text evidence="8">Catalyzes the attachment of tryptophan to tRNA(Trp).</text>
</comment>
<comment type="catalytic activity">
    <reaction evidence="7 8">
        <text>tRNA(Trp) + L-tryptophan + ATP = L-tryptophyl-tRNA(Trp) + AMP + diphosphate + H(+)</text>
        <dbReference type="Rhea" id="RHEA:24080"/>
        <dbReference type="Rhea" id="RHEA-COMP:9671"/>
        <dbReference type="Rhea" id="RHEA-COMP:9705"/>
        <dbReference type="ChEBI" id="CHEBI:15378"/>
        <dbReference type="ChEBI" id="CHEBI:30616"/>
        <dbReference type="ChEBI" id="CHEBI:33019"/>
        <dbReference type="ChEBI" id="CHEBI:57912"/>
        <dbReference type="ChEBI" id="CHEBI:78442"/>
        <dbReference type="ChEBI" id="CHEBI:78535"/>
        <dbReference type="ChEBI" id="CHEBI:456215"/>
        <dbReference type="EC" id="6.1.1.2"/>
    </reaction>
</comment>
<gene>
    <name evidence="8 10" type="primary">trpS</name>
    <name evidence="10" type="ORF">CH338_30200</name>
</gene>
<feature type="binding site" evidence="8">
    <location>
        <position position="136"/>
    </location>
    <ligand>
        <name>L-tryptophan</name>
        <dbReference type="ChEBI" id="CHEBI:57912"/>
    </ligand>
</feature>
<evidence type="ECO:0000256" key="8">
    <source>
        <dbReference type="HAMAP-Rule" id="MF_00140"/>
    </source>
</evidence>
<dbReference type="InterPro" id="IPR050203">
    <property type="entry name" value="Trp-tRNA_synthetase"/>
</dbReference>
<dbReference type="GO" id="GO:0005524">
    <property type="term" value="F:ATP binding"/>
    <property type="evidence" value="ECO:0007669"/>
    <property type="project" value="UniProtKB-UniRule"/>
</dbReference>
<dbReference type="HAMAP" id="MF_00140_B">
    <property type="entry name" value="Trp_tRNA_synth_B"/>
    <property type="match status" value="1"/>
</dbReference>
<dbReference type="CDD" id="cd00806">
    <property type="entry name" value="TrpRS_core"/>
    <property type="match status" value="1"/>
</dbReference>
<dbReference type="RefSeq" id="WP_111360715.1">
    <property type="nucleotide sequence ID" value="NZ_NHSK01000200.1"/>
</dbReference>
<dbReference type="GO" id="GO:0006436">
    <property type="term" value="P:tryptophanyl-tRNA aminoacylation"/>
    <property type="evidence" value="ECO:0007669"/>
    <property type="project" value="UniProtKB-UniRule"/>
</dbReference>
<keyword evidence="6 8" id="KW-0030">Aminoacyl-tRNA synthetase</keyword>
<dbReference type="SUPFAM" id="SSF52374">
    <property type="entry name" value="Nucleotidylyl transferase"/>
    <property type="match status" value="1"/>
</dbReference>
<dbReference type="InterPro" id="IPR002306">
    <property type="entry name" value="Trp-tRNA-ligase"/>
</dbReference>
<comment type="caution">
    <text evidence="10">The sequence shown here is derived from an EMBL/GenBank/DDBJ whole genome shotgun (WGS) entry which is preliminary data.</text>
</comment>
<feature type="short sequence motif" description="'HIGH' region" evidence="8">
    <location>
        <begin position="13"/>
        <end position="21"/>
    </location>
</feature>
<feature type="binding site" evidence="8">
    <location>
        <begin position="207"/>
        <end position="211"/>
    </location>
    <ligand>
        <name>ATP</name>
        <dbReference type="ChEBI" id="CHEBI:30616"/>
    </ligand>
</feature>
<feature type="binding site" evidence="8">
    <location>
        <begin position="20"/>
        <end position="21"/>
    </location>
    <ligand>
        <name>ATP</name>
        <dbReference type="ChEBI" id="CHEBI:30616"/>
    </ligand>
</feature>
<dbReference type="GO" id="GO:0005829">
    <property type="term" value="C:cytosol"/>
    <property type="evidence" value="ECO:0007669"/>
    <property type="project" value="TreeGrafter"/>
</dbReference>
<evidence type="ECO:0000256" key="9">
    <source>
        <dbReference type="RuleBase" id="RU363036"/>
    </source>
</evidence>
<evidence type="ECO:0000256" key="1">
    <source>
        <dbReference type="ARBA" id="ARBA00005594"/>
    </source>
</evidence>
<comment type="subunit">
    <text evidence="8">Homodimer.</text>
</comment>
<dbReference type="InterPro" id="IPR014729">
    <property type="entry name" value="Rossmann-like_a/b/a_fold"/>
</dbReference>
<keyword evidence="3 8" id="KW-0547">Nucleotide-binding</keyword>
<evidence type="ECO:0000313" key="10">
    <source>
        <dbReference type="EMBL" id="RAI27289.1"/>
    </source>
</evidence>
<dbReference type="Gene3D" id="3.40.50.620">
    <property type="entry name" value="HUPs"/>
    <property type="match status" value="1"/>
</dbReference>
<accession>A0A327JLQ0</accession>
<sequence>MAFKDLVFSGVQPTGNLHLGNYLGAIVNFVKLQSRCECIYCVVDLHAITVWQEPAELRKSIREVAAAFIAAGIDPKAHIVFNQSQVPEHAELAWVFNCVARLGWMNRMTQFKEKAGKDRENASLGLYAYPSLMAADILVYRATHVPIGEDQKQHLELTRDIAQKFNNDFKTDIEAAGFADGLFFPMAEPLITGPATRVMSLRDGTKKMSKSDPSDYSRINLADDADTIAQKIKKAKTDPEPLPSEEKGLEGRPEADNLVGIYAALAGTTPAAVLSEYGGGQFSTFKGALIDLAVAKLGPIGAEMKRLTSDASYIDGILADGSARARVLASETMRHVKEIVGFVGK</sequence>
<dbReference type="OrthoDB" id="9801042at2"/>
<dbReference type="PANTHER" id="PTHR43766">
    <property type="entry name" value="TRYPTOPHAN--TRNA LIGASE, MITOCHONDRIAL"/>
    <property type="match status" value="1"/>
</dbReference>
<name>A0A327JLQ0_9BRAD</name>
<dbReference type="AlphaFoldDB" id="A0A327JLQ0"/>
<comment type="similarity">
    <text evidence="1 8 9">Belongs to the class-I aminoacyl-tRNA synthetase family.</text>
</comment>
<dbReference type="NCBIfam" id="TIGR00233">
    <property type="entry name" value="trpS"/>
    <property type="match status" value="1"/>
</dbReference>
<dbReference type="InterPro" id="IPR024109">
    <property type="entry name" value="Trp-tRNA-ligase_bac-type"/>
</dbReference>
<keyword evidence="5 8" id="KW-0648">Protein biosynthesis</keyword>
<keyword evidence="8" id="KW-0963">Cytoplasm</keyword>
<feature type="binding site" evidence="8">
    <location>
        <begin position="148"/>
        <end position="150"/>
    </location>
    <ligand>
        <name>ATP</name>
        <dbReference type="ChEBI" id="CHEBI:30616"/>
    </ligand>
</feature>
<evidence type="ECO:0000256" key="3">
    <source>
        <dbReference type="ARBA" id="ARBA00022741"/>
    </source>
</evidence>
<feature type="binding site" evidence="8">
    <location>
        <position position="198"/>
    </location>
    <ligand>
        <name>ATP</name>
        <dbReference type="ChEBI" id="CHEBI:30616"/>
    </ligand>
</feature>
<evidence type="ECO:0000256" key="4">
    <source>
        <dbReference type="ARBA" id="ARBA00022840"/>
    </source>
</evidence>
<feature type="binding site" evidence="8">
    <location>
        <begin position="12"/>
        <end position="14"/>
    </location>
    <ligand>
        <name>ATP</name>
        <dbReference type="ChEBI" id="CHEBI:30616"/>
    </ligand>
</feature>
<keyword evidence="2 8" id="KW-0436">Ligase</keyword>
<comment type="subcellular location">
    <subcellularLocation>
        <location evidence="8">Cytoplasm</location>
    </subcellularLocation>
</comment>
<evidence type="ECO:0000256" key="5">
    <source>
        <dbReference type="ARBA" id="ARBA00022917"/>
    </source>
</evidence>
<evidence type="ECO:0000256" key="2">
    <source>
        <dbReference type="ARBA" id="ARBA00022598"/>
    </source>
</evidence>
<dbReference type="PRINTS" id="PR01039">
    <property type="entry name" value="TRNASYNTHTRP"/>
</dbReference>
<dbReference type="Gene3D" id="1.10.240.10">
    <property type="entry name" value="Tyrosyl-Transfer RNA Synthetase"/>
    <property type="match status" value="1"/>
</dbReference>
<dbReference type="Proteomes" id="UP000248863">
    <property type="component" value="Unassembled WGS sequence"/>
</dbReference>
<dbReference type="EC" id="6.1.1.2" evidence="8"/>
<dbReference type="PANTHER" id="PTHR43766:SF1">
    <property type="entry name" value="TRYPTOPHAN--TRNA LIGASE, MITOCHONDRIAL"/>
    <property type="match status" value="1"/>
</dbReference>
<evidence type="ECO:0000313" key="11">
    <source>
        <dbReference type="Proteomes" id="UP000248863"/>
    </source>
</evidence>
<feature type="short sequence motif" description="'KMSKS' region" evidence="8">
    <location>
        <begin position="207"/>
        <end position="211"/>
    </location>
</feature>
<dbReference type="Pfam" id="PF00579">
    <property type="entry name" value="tRNA-synt_1b"/>
    <property type="match status" value="1"/>
</dbReference>
<proteinExistence type="inferred from homology"/>
<dbReference type="GO" id="GO:0004830">
    <property type="term" value="F:tryptophan-tRNA ligase activity"/>
    <property type="evidence" value="ECO:0007669"/>
    <property type="project" value="UniProtKB-UniRule"/>
</dbReference>
<evidence type="ECO:0000256" key="6">
    <source>
        <dbReference type="ARBA" id="ARBA00023146"/>
    </source>
</evidence>
<dbReference type="PROSITE" id="PS00178">
    <property type="entry name" value="AA_TRNA_LIGASE_I"/>
    <property type="match status" value="1"/>
</dbReference>
<dbReference type="EMBL" id="NPEU01000856">
    <property type="protein sequence ID" value="RAI27289.1"/>
    <property type="molecule type" value="Genomic_DNA"/>
</dbReference>